<dbReference type="Proteomes" id="UP000245423">
    <property type="component" value="Chromosome 1"/>
</dbReference>
<reference evidence="2 3" key="1">
    <citation type="submission" date="2016-11" db="EMBL/GenBank/DDBJ databases">
        <authorList>
            <person name="Manzoor S."/>
        </authorList>
    </citation>
    <scope>NUCLEOTIDE SEQUENCE [LARGE SCALE GENOMIC DNA]</scope>
    <source>
        <strain evidence="2">Clostridium ultunense strain Esp</strain>
    </source>
</reference>
<protein>
    <recommendedName>
        <fullName evidence="1">Transposase IS204/IS1001/IS1096/IS1165 DDE domain-containing protein</fullName>
    </recommendedName>
</protein>
<evidence type="ECO:0000313" key="2">
    <source>
        <dbReference type="EMBL" id="SHD77695.1"/>
    </source>
</evidence>
<evidence type="ECO:0000313" key="3">
    <source>
        <dbReference type="Proteomes" id="UP000245423"/>
    </source>
</evidence>
<dbReference type="InterPro" id="IPR047951">
    <property type="entry name" value="Transpos_ISL3"/>
</dbReference>
<accession>A0A1M4PQC6</accession>
<proteinExistence type="predicted"/>
<dbReference type="InterPro" id="IPR002560">
    <property type="entry name" value="Transposase_DDE"/>
</dbReference>
<gene>
    <name evidence="2" type="ORF">CUESP1_2341</name>
</gene>
<dbReference type="Pfam" id="PF01610">
    <property type="entry name" value="DDE_Tnp_ISL3"/>
    <property type="match status" value="1"/>
</dbReference>
<organism evidence="2 3">
    <name type="scientific">[Clostridium] ultunense Esp</name>
    <dbReference type="NCBI Taxonomy" id="1288971"/>
    <lineage>
        <taxon>Bacteria</taxon>
        <taxon>Bacillati</taxon>
        <taxon>Bacillota</taxon>
        <taxon>Tissierellia</taxon>
        <taxon>Tissierellales</taxon>
        <taxon>Tepidimicrobiaceae</taxon>
        <taxon>Schnuerera</taxon>
    </lineage>
</organism>
<dbReference type="PANTHER" id="PTHR33498">
    <property type="entry name" value="TRANSPOSASE FOR INSERTION SEQUENCE ELEMENT IS1557"/>
    <property type="match status" value="1"/>
</dbReference>
<name>A0A1M4PQC6_9FIRM</name>
<dbReference type="PANTHER" id="PTHR33498:SF1">
    <property type="entry name" value="TRANSPOSASE FOR INSERTION SEQUENCE ELEMENT IS1557"/>
    <property type="match status" value="1"/>
</dbReference>
<keyword evidence="3" id="KW-1185">Reference proteome</keyword>
<dbReference type="EMBL" id="LT669839">
    <property type="protein sequence ID" value="SHD77695.1"/>
    <property type="molecule type" value="Genomic_DNA"/>
</dbReference>
<dbReference type="OrthoDB" id="1688839at2"/>
<evidence type="ECO:0000259" key="1">
    <source>
        <dbReference type="Pfam" id="PF01610"/>
    </source>
</evidence>
<sequence length="209" mass="25044">MYNTSNRNYSYLDPHKDEIIKLYLQTRNVSEVYRRLKEREIILTYSNLKHYISKIEKSSMLKEDDKAKSQKSKKISRSQVIKYLFNWKCNEETKTYIKEILEQYPVLKIYKSFYQRFKEYLINLNILCFINLLSCSYEDSCTNKFISSLKTDWEAVINAASCHLNNGVTEGNVNKIKQIKRDMYGRASYELLRKKSYINPYFPNPINRL</sequence>
<feature type="domain" description="Transposase IS204/IS1001/IS1096/IS1165 DDE" evidence="1">
    <location>
        <begin position="63"/>
        <end position="194"/>
    </location>
</feature>
<dbReference type="AlphaFoldDB" id="A0A1M4PQC6"/>
<dbReference type="RefSeq" id="WP_035143071.1">
    <property type="nucleotide sequence ID" value="NZ_LT669839.1"/>
</dbReference>